<proteinExistence type="inferred from homology"/>
<feature type="domain" description="HTH gntR-type" evidence="6">
    <location>
        <begin position="16"/>
        <end position="84"/>
    </location>
</feature>
<dbReference type="SUPFAM" id="SSF53383">
    <property type="entry name" value="PLP-dependent transferases"/>
    <property type="match status" value="1"/>
</dbReference>
<organism evidence="7 8">
    <name type="scientific">Fulvivirga imtechensis AK7</name>
    <dbReference type="NCBI Taxonomy" id="1237149"/>
    <lineage>
        <taxon>Bacteria</taxon>
        <taxon>Pseudomonadati</taxon>
        <taxon>Bacteroidota</taxon>
        <taxon>Cytophagia</taxon>
        <taxon>Cytophagales</taxon>
        <taxon>Fulvivirgaceae</taxon>
        <taxon>Fulvivirga</taxon>
    </lineage>
</organism>
<dbReference type="InterPro" id="IPR051446">
    <property type="entry name" value="HTH_trans_reg/aminotransferase"/>
</dbReference>
<evidence type="ECO:0000259" key="6">
    <source>
        <dbReference type="PROSITE" id="PS50949"/>
    </source>
</evidence>
<dbReference type="InterPro" id="IPR015424">
    <property type="entry name" value="PyrdxlP-dep_Trfase"/>
</dbReference>
<evidence type="ECO:0000313" key="7">
    <source>
        <dbReference type="EMBL" id="ELR68155.1"/>
    </source>
</evidence>
<dbReference type="InterPro" id="IPR004839">
    <property type="entry name" value="Aminotransferase_I/II_large"/>
</dbReference>
<keyword evidence="4" id="KW-0238">DNA-binding</keyword>
<dbReference type="Proteomes" id="UP000011135">
    <property type="component" value="Unassembled WGS sequence"/>
</dbReference>
<dbReference type="Gene3D" id="1.10.10.10">
    <property type="entry name" value="Winged helix-like DNA-binding domain superfamily/Winged helix DNA-binding domain"/>
    <property type="match status" value="1"/>
</dbReference>
<dbReference type="RefSeq" id="WP_009583653.1">
    <property type="nucleotide sequence ID" value="NZ_AMZN01000139.1"/>
</dbReference>
<dbReference type="PANTHER" id="PTHR46577:SF1">
    <property type="entry name" value="HTH-TYPE TRANSCRIPTIONAL REGULATORY PROTEIN GABR"/>
    <property type="match status" value="1"/>
</dbReference>
<evidence type="ECO:0000256" key="4">
    <source>
        <dbReference type="ARBA" id="ARBA00023125"/>
    </source>
</evidence>
<gene>
    <name evidence="7" type="ORF">C900_00731</name>
</gene>
<evidence type="ECO:0000256" key="2">
    <source>
        <dbReference type="ARBA" id="ARBA00022898"/>
    </source>
</evidence>
<dbReference type="Pfam" id="PF00392">
    <property type="entry name" value="GntR"/>
    <property type="match status" value="1"/>
</dbReference>
<dbReference type="Gene3D" id="3.40.640.10">
    <property type="entry name" value="Type I PLP-dependent aspartate aminotransferase-like (Major domain)"/>
    <property type="match status" value="1"/>
</dbReference>
<dbReference type="GO" id="GO:0030170">
    <property type="term" value="F:pyridoxal phosphate binding"/>
    <property type="evidence" value="ECO:0007669"/>
    <property type="project" value="InterPro"/>
</dbReference>
<name>L8JH54_9BACT</name>
<dbReference type="SMART" id="SM00345">
    <property type="entry name" value="HTH_GNTR"/>
    <property type="match status" value="1"/>
</dbReference>
<dbReference type="AlphaFoldDB" id="L8JH54"/>
<dbReference type="InterPro" id="IPR015421">
    <property type="entry name" value="PyrdxlP-dep_Trfase_major"/>
</dbReference>
<comment type="similarity">
    <text evidence="1">In the C-terminal section; belongs to the class-I pyridoxal-phosphate-dependent aminotransferase family.</text>
</comment>
<evidence type="ECO:0000256" key="3">
    <source>
        <dbReference type="ARBA" id="ARBA00023015"/>
    </source>
</evidence>
<keyword evidence="5" id="KW-0804">Transcription</keyword>
<dbReference type="InterPro" id="IPR036388">
    <property type="entry name" value="WH-like_DNA-bd_sf"/>
</dbReference>
<keyword evidence="8" id="KW-1185">Reference proteome</keyword>
<dbReference type="OrthoDB" id="594134at2"/>
<dbReference type="eggNOG" id="COG1167">
    <property type="taxonomic scope" value="Bacteria"/>
</dbReference>
<evidence type="ECO:0000256" key="1">
    <source>
        <dbReference type="ARBA" id="ARBA00005384"/>
    </source>
</evidence>
<dbReference type="GO" id="GO:0003677">
    <property type="term" value="F:DNA binding"/>
    <property type="evidence" value="ECO:0007669"/>
    <property type="project" value="UniProtKB-KW"/>
</dbReference>
<dbReference type="EMBL" id="AMZN01000139">
    <property type="protein sequence ID" value="ELR68155.1"/>
    <property type="molecule type" value="Genomic_DNA"/>
</dbReference>
<dbReference type="PATRIC" id="fig|1237149.3.peg.5799"/>
<sequence length="483" mass="55103">MFPWKTVIQLEAQSSSPLYLQMVNVIVREITSGRLPKGRKIPGSRAMADLLSLNRKTVVQAYDELMAQGWLEVFPSKGTFVSAKLPVIQPVALNQDRVSEPEELLRIKSTNFILQYENRPPHQIEINDGAPDHRLAPVDWIYKECRSLLRTGYGKRHLRYSHVLGDGNLREVLSKYLSDTRGMSIGTENVLITRGSQMGLYIILNILMDKGDAVVVGDTSYDAADWTVLQYGGKLIRVEVDEHGLNIEKLEVVLKTTDIKAIYVTPHHHFPTTVTLSTERRLRLLDLALKYNFAIIEDDYDYDFHYSSSPLLPLASLNHHEHVIYIGSFSKIFAPALRIGYVVASSRIINELGKIRRIIDRQGDPVLEHVMSLAIETGELQRHLKKTLKVYQNRRDLFCHLLTKYFSDISTFKTPEGGMAIWTRFDQKIMVGSYFPELLKKGLFMNIDKVYVRELNALRLGFASVNEKEITQAMDIMADVIKP</sequence>
<reference evidence="7 8" key="1">
    <citation type="submission" date="2012-12" db="EMBL/GenBank/DDBJ databases">
        <title>Genome assembly of Fulvivirga imtechensis AK7.</title>
        <authorList>
            <person name="Nupur N."/>
            <person name="Khatri I."/>
            <person name="Kumar R."/>
            <person name="Subramanian S."/>
            <person name="Pinnaka A."/>
        </authorList>
    </citation>
    <scope>NUCLEOTIDE SEQUENCE [LARGE SCALE GENOMIC DNA]</scope>
    <source>
        <strain evidence="7 8">AK7</strain>
    </source>
</reference>
<dbReference type="STRING" id="1237149.C900_00731"/>
<keyword evidence="7" id="KW-0032">Aminotransferase</keyword>
<dbReference type="SUPFAM" id="SSF46785">
    <property type="entry name" value="Winged helix' DNA-binding domain"/>
    <property type="match status" value="1"/>
</dbReference>
<evidence type="ECO:0000256" key="5">
    <source>
        <dbReference type="ARBA" id="ARBA00023163"/>
    </source>
</evidence>
<comment type="caution">
    <text evidence="7">The sequence shown here is derived from an EMBL/GenBank/DDBJ whole genome shotgun (WGS) entry which is preliminary data.</text>
</comment>
<dbReference type="CDD" id="cd07377">
    <property type="entry name" value="WHTH_GntR"/>
    <property type="match status" value="1"/>
</dbReference>
<dbReference type="Pfam" id="PF00155">
    <property type="entry name" value="Aminotran_1_2"/>
    <property type="match status" value="1"/>
</dbReference>
<keyword evidence="3" id="KW-0805">Transcription regulation</keyword>
<dbReference type="PANTHER" id="PTHR46577">
    <property type="entry name" value="HTH-TYPE TRANSCRIPTIONAL REGULATORY PROTEIN GABR"/>
    <property type="match status" value="1"/>
</dbReference>
<protein>
    <submittedName>
        <fullName evidence="7">Aspartate aminotransferase</fullName>
    </submittedName>
</protein>
<keyword evidence="2" id="KW-0663">Pyridoxal phosphate</keyword>
<dbReference type="CDD" id="cd00609">
    <property type="entry name" value="AAT_like"/>
    <property type="match status" value="1"/>
</dbReference>
<dbReference type="GO" id="GO:0003700">
    <property type="term" value="F:DNA-binding transcription factor activity"/>
    <property type="evidence" value="ECO:0007669"/>
    <property type="project" value="InterPro"/>
</dbReference>
<dbReference type="InterPro" id="IPR036390">
    <property type="entry name" value="WH_DNA-bd_sf"/>
</dbReference>
<dbReference type="GO" id="GO:0008483">
    <property type="term" value="F:transaminase activity"/>
    <property type="evidence" value="ECO:0007669"/>
    <property type="project" value="UniProtKB-KW"/>
</dbReference>
<dbReference type="PROSITE" id="PS50949">
    <property type="entry name" value="HTH_GNTR"/>
    <property type="match status" value="1"/>
</dbReference>
<dbReference type="InterPro" id="IPR000524">
    <property type="entry name" value="Tscrpt_reg_HTH_GntR"/>
</dbReference>
<accession>L8JH54</accession>
<keyword evidence="7" id="KW-0808">Transferase</keyword>
<evidence type="ECO:0000313" key="8">
    <source>
        <dbReference type="Proteomes" id="UP000011135"/>
    </source>
</evidence>